<dbReference type="AlphaFoldDB" id="A0A0H5QRU6"/>
<proteinExistence type="predicted"/>
<feature type="non-terminal residue" evidence="1">
    <location>
        <position position="1"/>
    </location>
</feature>
<dbReference type="EMBL" id="HACM01004288">
    <property type="protein sequence ID" value="CRZ04730.1"/>
    <property type="molecule type" value="Transcribed_RNA"/>
</dbReference>
<reference evidence="1" key="1">
    <citation type="submission" date="2015-04" db="EMBL/GenBank/DDBJ databases">
        <title>The genome sequence of the plant pathogenic Rhizarian Plasmodiophora brassicae reveals insights in its biotrophic life cycle and the origin of chitin synthesis.</title>
        <authorList>
            <person name="Schwelm A."/>
            <person name="Fogelqvist J."/>
            <person name="Knaust A."/>
            <person name="Julke S."/>
            <person name="Lilja T."/>
            <person name="Dhandapani V."/>
            <person name="Bonilla-Rosso G."/>
            <person name="Karlsson M."/>
            <person name="Shevchenko A."/>
            <person name="Choi S.R."/>
            <person name="Kim H.G."/>
            <person name="Park J.Y."/>
            <person name="Lim Y.P."/>
            <person name="Ludwig-Muller J."/>
            <person name="Dixelius C."/>
        </authorList>
    </citation>
    <scope>NUCLEOTIDE SEQUENCE</scope>
    <source>
        <tissue evidence="1">Potato root galls</tissue>
    </source>
</reference>
<protein>
    <submittedName>
        <fullName evidence="1">Uncharacterized protein</fullName>
    </submittedName>
</protein>
<accession>A0A0H5QRU6</accession>
<sequence length="103" mass="11293">ASDDIFSSPVPKIVDGAIDENDEDEFVLGPELPRVASTGFMKGSLGQKDLIRDCLRVLSSMSRSGVVTPFQKTALKGLILRKDPRVLAIASRYRQSAEQNSRE</sequence>
<organism evidence="1">
    <name type="scientific">Spongospora subterranea</name>
    <dbReference type="NCBI Taxonomy" id="70186"/>
    <lineage>
        <taxon>Eukaryota</taxon>
        <taxon>Sar</taxon>
        <taxon>Rhizaria</taxon>
        <taxon>Endomyxa</taxon>
        <taxon>Phytomyxea</taxon>
        <taxon>Plasmodiophorida</taxon>
        <taxon>Plasmodiophoridae</taxon>
        <taxon>Spongospora</taxon>
    </lineage>
</organism>
<evidence type="ECO:0000313" key="1">
    <source>
        <dbReference type="EMBL" id="CRZ04730.1"/>
    </source>
</evidence>
<feature type="non-terminal residue" evidence="1">
    <location>
        <position position="103"/>
    </location>
</feature>
<name>A0A0H5QRU6_9EUKA</name>